<dbReference type="RefSeq" id="WP_197452259.1">
    <property type="nucleotide sequence ID" value="NZ_CP036348.1"/>
</dbReference>
<evidence type="ECO:0000313" key="4">
    <source>
        <dbReference type="EMBL" id="QDV66765.1"/>
    </source>
</evidence>
<protein>
    <recommendedName>
        <fullName evidence="3">DUF1549 domain-containing protein</fullName>
    </recommendedName>
</protein>
<evidence type="ECO:0000256" key="1">
    <source>
        <dbReference type="SAM" id="MobiDB-lite"/>
    </source>
</evidence>
<dbReference type="AlphaFoldDB" id="A0A518JMI4"/>
<reference evidence="4 5" key="1">
    <citation type="submission" date="2019-02" db="EMBL/GenBank/DDBJ databases">
        <title>Deep-cultivation of Planctomycetes and their phenomic and genomic characterization uncovers novel biology.</title>
        <authorList>
            <person name="Wiegand S."/>
            <person name="Jogler M."/>
            <person name="Boedeker C."/>
            <person name="Pinto D."/>
            <person name="Vollmers J."/>
            <person name="Rivas-Marin E."/>
            <person name="Kohn T."/>
            <person name="Peeters S.H."/>
            <person name="Heuer A."/>
            <person name="Rast P."/>
            <person name="Oberbeckmann S."/>
            <person name="Bunk B."/>
            <person name="Jeske O."/>
            <person name="Meyerdierks A."/>
            <person name="Storesund J.E."/>
            <person name="Kallscheuer N."/>
            <person name="Luecker S."/>
            <person name="Lage O.M."/>
            <person name="Pohl T."/>
            <person name="Merkel B.J."/>
            <person name="Hornburger P."/>
            <person name="Mueller R.-W."/>
            <person name="Bruemmer F."/>
            <person name="Labrenz M."/>
            <person name="Spormann A.M."/>
            <person name="Op den Camp H."/>
            <person name="Overmann J."/>
            <person name="Amann R."/>
            <person name="Jetten M.S.M."/>
            <person name="Mascher T."/>
            <person name="Medema M.H."/>
            <person name="Devos D.P."/>
            <person name="Kaster A.-K."/>
            <person name="Ovreas L."/>
            <person name="Rohde M."/>
            <person name="Galperin M.Y."/>
            <person name="Jogler C."/>
        </authorList>
    </citation>
    <scope>NUCLEOTIDE SEQUENCE [LARGE SCALE GENOMIC DNA]</scope>
    <source>
        <strain evidence="4 5">Poly24</strain>
    </source>
</reference>
<evidence type="ECO:0000313" key="5">
    <source>
        <dbReference type="Proteomes" id="UP000315082"/>
    </source>
</evidence>
<name>A0A518JMI4_9BACT</name>
<sequence>MNDPAFDQLLETMLCEAQDQAAAPDVSAQVLAILEAERNPVVGLPQIDTTRNVKRRSDAWLPMTLAAALLIAISGYVWELNNGRPQPADTSTVAHNAPPKPQAGAAASKQTTGTADPHGAARSTQPAAPDKAIVTNTPPRGHFEIGLNDLPFNTPATVPASEPQQPAIAKQPKIDRLPPDEIIHRVDELLAQAWRRMDIQPQNEISTDELTQRLANVVAGRSQGEKLDAQAARHLIANDTAALIDGYIDNQQTANHLGTRWAQHLLGEAAWRRMSEAQRTAAGKLFAGNFRGEQPFDTLVQEMLTSEGPSSPDDPAFEPATLWKSGLAGASAIPLTNQFCDVLLDLDVACGRCHTHPLEGNITQRNYWNLNAIFQTGVQWQLGNQGELEIAQDLERDRSKDAVFYESPDGIQMVASPAVVDDWIGGSGATNGPTNLRELAAEIEHSDRLARATINGLWKVIYGNRLVGRTSDPLAPPADEAFVAARNLMAQQLRAYNYDLGAAAAWMISAQPMRLQSTLSLFDQDSLFASEAILNSAEIQQRAFAGFANEPRNWSFEELIVATETFNKASGQGSLVAPAALLAQATDSNAPAKPDQKSKAQLRLESLRRAFPANDAANTLPAGWLASLSKKRGFEQQAKHLFYVAGNPQVSDQQMAAAKRIRLLTDTDEAALNQLWWAIRLSDGTP</sequence>
<keyword evidence="2" id="KW-0812">Transmembrane</keyword>
<feature type="domain" description="DUF1549" evidence="3">
    <location>
        <begin position="186"/>
        <end position="376"/>
    </location>
</feature>
<feature type="transmembrane region" description="Helical" evidence="2">
    <location>
        <begin position="59"/>
        <end position="78"/>
    </location>
</feature>
<dbReference type="EMBL" id="CP036348">
    <property type="protein sequence ID" value="QDV66765.1"/>
    <property type="molecule type" value="Genomic_DNA"/>
</dbReference>
<keyword evidence="2" id="KW-1133">Transmembrane helix</keyword>
<proteinExistence type="predicted"/>
<dbReference type="KEGG" id="rcf:Poly24_04530"/>
<keyword evidence="2" id="KW-0472">Membrane</keyword>
<evidence type="ECO:0000259" key="3">
    <source>
        <dbReference type="Pfam" id="PF07583"/>
    </source>
</evidence>
<dbReference type="InterPro" id="IPR011444">
    <property type="entry name" value="DUF1549"/>
</dbReference>
<gene>
    <name evidence="4" type="ORF">Poly24_04530</name>
</gene>
<accession>A0A518JMI4</accession>
<dbReference type="Proteomes" id="UP000315082">
    <property type="component" value="Chromosome"/>
</dbReference>
<evidence type="ECO:0000256" key="2">
    <source>
        <dbReference type="SAM" id="Phobius"/>
    </source>
</evidence>
<feature type="region of interest" description="Disordered" evidence="1">
    <location>
        <begin position="86"/>
        <end position="131"/>
    </location>
</feature>
<dbReference type="Pfam" id="PF07583">
    <property type="entry name" value="PSCyt2"/>
    <property type="match status" value="1"/>
</dbReference>
<organism evidence="4 5">
    <name type="scientific">Rosistilla carotiformis</name>
    <dbReference type="NCBI Taxonomy" id="2528017"/>
    <lineage>
        <taxon>Bacteria</taxon>
        <taxon>Pseudomonadati</taxon>
        <taxon>Planctomycetota</taxon>
        <taxon>Planctomycetia</taxon>
        <taxon>Pirellulales</taxon>
        <taxon>Pirellulaceae</taxon>
        <taxon>Rosistilla</taxon>
    </lineage>
</organism>
<keyword evidence="5" id="KW-1185">Reference proteome</keyword>